<dbReference type="OrthoDB" id="1095660at2759"/>
<proteinExistence type="predicted"/>
<evidence type="ECO:0000313" key="3">
    <source>
        <dbReference type="Proteomes" id="UP000188268"/>
    </source>
</evidence>
<comment type="caution">
    <text evidence="2">The sequence shown here is derived from an EMBL/GenBank/DDBJ whole genome shotgun (WGS) entry which is preliminary data.</text>
</comment>
<protein>
    <submittedName>
        <fullName evidence="2">Uncharacterized protein</fullName>
    </submittedName>
</protein>
<accession>A0A1R3J079</accession>
<dbReference type="Proteomes" id="UP000188268">
    <property type="component" value="Unassembled WGS sequence"/>
</dbReference>
<reference evidence="2 3" key="1">
    <citation type="submission" date="2013-09" db="EMBL/GenBank/DDBJ databases">
        <title>Corchorus capsularis genome sequencing.</title>
        <authorList>
            <person name="Alam M."/>
            <person name="Haque M.S."/>
            <person name="Islam M.S."/>
            <person name="Emdad E.M."/>
            <person name="Islam M.M."/>
            <person name="Ahmed B."/>
            <person name="Halim A."/>
            <person name="Hossen Q.M.M."/>
            <person name="Hossain M.Z."/>
            <person name="Ahmed R."/>
            <person name="Khan M.M."/>
            <person name="Islam R."/>
            <person name="Rashid M.M."/>
            <person name="Khan S.A."/>
            <person name="Rahman M.S."/>
            <person name="Alam M."/>
        </authorList>
    </citation>
    <scope>NUCLEOTIDE SEQUENCE [LARGE SCALE GENOMIC DNA]</scope>
    <source>
        <strain evidence="3">cv. CVL-1</strain>
        <tissue evidence="2">Whole seedling</tissue>
    </source>
</reference>
<dbReference type="OMA" id="YIEWSAV"/>
<dbReference type="PANTHER" id="PTHR36714:SF2">
    <property type="entry name" value="TRANSMEMBRANE PROTEIN"/>
    <property type="match status" value="1"/>
</dbReference>
<feature type="transmembrane region" description="Helical" evidence="1">
    <location>
        <begin position="111"/>
        <end position="138"/>
    </location>
</feature>
<dbReference type="AlphaFoldDB" id="A0A1R3J079"/>
<name>A0A1R3J079_COCAP</name>
<feature type="transmembrane region" description="Helical" evidence="1">
    <location>
        <begin position="159"/>
        <end position="179"/>
    </location>
</feature>
<dbReference type="EMBL" id="AWWV01009054">
    <property type="protein sequence ID" value="OMO88234.1"/>
    <property type="molecule type" value="Genomic_DNA"/>
</dbReference>
<evidence type="ECO:0000313" key="2">
    <source>
        <dbReference type="EMBL" id="OMO88234.1"/>
    </source>
</evidence>
<organism evidence="2 3">
    <name type="scientific">Corchorus capsularis</name>
    <name type="common">Jute</name>
    <dbReference type="NCBI Taxonomy" id="210143"/>
    <lineage>
        <taxon>Eukaryota</taxon>
        <taxon>Viridiplantae</taxon>
        <taxon>Streptophyta</taxon>
        <taxon>Embryophyta</taxon>
        <taxon>Tracheophyta</taxon>
        <taxon>Spermatophyta</taxon>
        <taxon>Magnoliopsida</taxon>
        <taxon>eudicotyledons</taxon>
        <taxon>Gunneridae</taxon>
        <taxon>Pentapetalae</taxon>
        <taxon>rosids</taxon>
        <taxon>malvids</taxon>
        <taxon>Malvales</taxon>
        <taxon>Malvaceae</taxon>
        <taxon>Grewioideae</taxon>
        <taxon>Apeibeae</taxon>
        <taxon>Corchorus</taxon>
    </lineage>
</organism>
<keyword evidence="1" id="KW-0812">Transmembrane</keyword>
<dbReference type="PANTHER" id="PTHR36714">
    <property type="entry name" value="T23E23.1"/>
    <property type="match status" value="1"/>
</dbReference>
<keyword evidence="3" id="KW-1185">Reference proteome</keyword>
<evidence type="ECO:0000256" key="1">
    <source>
        <dbReference type="SAM" id="Phobius"/>
    </source>
</evidence>
<keyword evidence="1" id="KW-0472">Membrane</keyword>
<keyword evidence="1" id="KW-1133">Transmembrane helix</keyword>
<feature type="transmembrane region" description="Helical" evidence="1">
    <location>
        <begin position="249"/>
        <end position="268"/>
    </location>
</feature>
<feature type="transmembrane region" description="Helical" evidence="1">
    <location>
        <begin position="33"/>
        <end position="51"/>
    </location>
</feature>
<dbReference type="Gramene" id="OMO88234">
    <property type="protein sequence ID" value="OMO88234"/>
    <property type="gene ID" value="CCACVL1_08510"/>
</dbReference>
<feature type="transmembrane region" description="Helical" evidence="1">
    <location>
        <begin position="185"/>
        <end position="207"/>
    </location>
</feature>
<feature type="transmembrane region" description="Helical" evidence="1">
    <location>
        <begin position="274"/>
        <end position="301"/>
    </location>
</feature>
<gene>
    <name evidence="2" type="ORF">CCACVL1_08510</name>
</gene>
<sequence>MENSSIVSGRKERLGVFQIIKESLKITFKNPNFIFFTFLTSLPLFCFQVLYEVILQSILIETQNVLGKTVDVLGKTVDPAFLRMFGDDYEKVQDIGNLLGKVSPKVLLLGFLYLGILHFLDLFNTIATVDVASIIYAGEKPISLKNMLCRPVKETRFKGPLITSICSLSLASLIFLGLLSFATNIYITSADVFFMLLFGVLFIALLAKNIEWSAIWNMAIVISILEEKQGDVALIISSFLTRRNRAGGFFLMLGFYGWRFALRFLYLWDNGGNRIVITVVHIGLVCFANLLMWVSITIYFYDCKKQSSYANADVEHGKVQE</sequence>